<protein>
    <recommendedName>
        <fullName evidence="1">N-acetyltransferase domain-containing protein</fullName>
    </recommendedName>
</protein>
<organism evidence="2 3">
    <name type="scientific">Vibrio azureus NBRC 104587</name>
    <dbReference type="NCBI Taxonomy" id="1219077"/>
    <lineage>
        <taxon>Bacteria</taxon>
        <taxon>Pseudomonadati</taxon>
        <taxon>Pseudomonadota</taxon>
        <taxon>Gammaproteobacteria</taxon>
        <taxon>Vibrionales</taxon>
        <taxon>Vibrionaceae</taxon>
        <taxon>Vibrio</taxon>
    </lineage>
</organism>
<dbReference type="PANTHER" id="PTHR43441:SF11">
    <property type="entry name" value="RIBOSOMAL-PROTEIN-SERINE ACETYLTRANSFERASE"/>
    <property type="match status" value="1"/>
</dbReference>
<accession>U3A4F0</accession>
<dbReference type="Pfam" id="PF13302">
    <property type="entry name" value="Acetyltransf_3"/>
    <property type="match status" value="1"/>
</dbReference>
<dbReference type="OrthoDB" id="5292292at2"/>
<dbReference type="InterPro" id="IPR000182">
    <property type="entry name" value="GNAT_dom"/>
</dbReference>
<proteinExistence type="predicted"/>
<keyword evidence="3" id="KW-1185">Reference proteome</keyword>
<dbReference type="GO" id="GO:0005737">
    <property type="term" value="C:cytoplasm"/>
    <property type="evidence" value="ECO:0007669"/>
    <property type="project" value="TreeGrafter"/>
</dbReference>
<dbReference type="STRING" id="1219077.VAZ01S_016_00400"/>
<dbReference type="RefSeq" id="WP_021708636.1">
    <property type="nucleotide sequence ID" value="NZ_BAOB01000306.1"/>
</dbReference>
<evidence type="ECO:0000313" key="2">
    <source>
        <dbReference type="EMBL" id="GAD74856.1"/>
    </source>
</evidence>
<dbReference type="PANTHER" id="PTHR43441">
    <property type="entry name" value="RIBOSOMAL-PROTEIN-SERINE ACETYLTRANSFERASE"/>
    <property type="match status" value="1"/>
</dbReference>
<gene>
    <name evidence="2" type="ORF">VAZ01S_016_00400</name>
</gene>
<feature type="domain" description="N-acetyltransferase" evidence="1">
    <location>
        <begin position="12"/>
        <end position="170"/>
    </location>
</feature>
<evidence type="ECO:0000313" key="3">
    <source>
        <dbReference type="Proteomes" id="UP000016567"/>
    </source>
</evidence>
<evidence type="ECO:0000259" key="1">
    <source>
        <dbReference type="PROSITE" id="PS51186"/>
    </source>
</evidence>
<dbReference type="GO" id="GO:1990189">
    <property type="term" value="F:protein N-terminal-serine acetyltransferase activity"/>
    <property type="evidence" value="ECO:0007669"/>
    <property type="project" value="TreeGrafter"/>
</dbReference>
<dbReference type="eggNOG" id="COG1670">
    <property type="taxonomic scope" value="Bacteria"/>
</dbReference>
<comment type="caution">
    <text evidence="2">The sequence shown here is derived from an EMBL/GenBank/DDBJ whole genome shotgun (WGS) entry which is preliminary data.</text>
</comment>
<dbReference type="PROSITE" id="PS51186">
    <property type="entry name" value="GNAT"/>
    <property type="match status" value="1"/>
</dbReference>
<dbReference type="AlphaFoldDB" id="U3A4F0"/>
<dbReference type="EMBL" id="BATL01000016">
    <property type="protein sequence ID" value="GAD74856.1"/>
    <property type="molecule type" value="Genomic_DNA"/>
</dbReference>
<dbReference type="SUPFAM" id="SSF55729">
    <property type="entry name" value="Acyl-CoA N-acyltransferases (Nat)"/>
    <property type="match status" value="1"/>
</dbReference>
<dbReference type="InterPro" id="IPR016181">
    <property type="entry name" value="Acyl_CoA_acyltransferase"/>
</dbReference>
<dbReference type="Gene3D" id="3.40.630.30">
    <property type="match status" value="1"/>
</dbReference>
<dbReference type="InterPro" id="IPR051908">
    <property type="entry name" value="Ribosomal_N-acetyltransferase"/>
</dbReference>
<name>U3A4F0_9VIBR</name>
<reference evidence="2 3" key="1">
    <citation type="submission" date="2013-09" db="EMBL/GenBank/DDBJ databases">
        <title>Whole genome shotgun sequence of Vibrio azureus NBRC 104587.</title>
        <authorList>
            <person name="Isaki S."/>
            <person name="Hosoyama A."/>
            <person name="Numata M."/>
            <person name="Hashimoto M."/>
            <person name="Hosoyama Y."/>
            <person name="Tsuchikane K."/>
            <person name="Noguchi M."/>
            <person name="Hirakata S."/>
            <person name="Ichikawa N."/>
            <person name="Ohji S."/>
            <person name="Yamazoe A."/>
            <person name="Fujita N."/>
        </authorList>
    </citation>
    <scope>NUCLEOTIDE SEQUENCE [LARGE SCALE GENOMIC DNA]</scope>
    <source>
        <strain evidence="2 3">NBRC 104587</strain>
    </source>
</reference>
<sequence length="182" mass="20543">MSPDFEISSCRLTLRLIPSADATQLSKLLKNSPSLHQWLDWCHKDLTFDEVHEFILATRVNWIKGQAFGFGVYESNTQHVIGMVAITELYPCFNMASLGYWIADDYQNQGHAKEAIQTLVTFCFNTLNLTRLEIVCDPDNAASHTVIKSVGAKQESLARNRYIFNGQPRTGVVYSLIPSDIK</sequence>
<dbReference type="Proteomes" id="UP000016567">
    <property type="component" value="Unassembled WGS sequence"/>
</dbReference>
<dbReference type="GO" id="GO:0008999">
    <property type="term" value="F:protein-N-terminal-alanine acetyltransferase activity"/>
    <property type="evidence" value="ECO:0007669"/>
    <property type="project" value="TreeGrafter"/>
</dbReference>